<name>A0ABS8LWM5_9FLAO</name>
<organism evidence="1 2">
    <name type="scientific">Flavobacterium lipolyticum</name>
    <dbReference type="NCBI Taxonomy" id="2893754"/>
    <lineage>
        <taxon>Bacteria</taxon>
        <taxon>Pseudomonadati</taxon>
        <taxon>Bacteroidota</taxon>
        <taxon>Flavobacteriia</taxon>
        <taxon>Flavobacteriales</taxon>
        <taxon>Flavobacteriaceae</taxon>
        <taxon>Flavobacterium</taxon>
    </lineage>
</organism>
<keyword evidence="2" id="KW-1185">Reference proteome</keyword>
<protein>
    <recommendedName>
        <fullName evidence="3">DUF3024 domain-containing protein</fullName>
    </recommendedName>
</protein>
<gene>
    <name evidence="1" type="ORF">LNQ34_04245</name>
</gene>
<evidence type="ECO:0008006" key="3">
    <source>
        <dbReference type="Google" id="ProtNLM"/>
    </source>
</evidence>
<dbReference type="EMBL" id="JAJJMN010000001">
    <property type="protein sequence ID" value="MCC9016979.1"/>
    <property type="molecule type" value="Genomic_DNA"/>
</dbReference>
<dbReference type="RefSeq" id="WP_229998772.1">
    <property type="nucleotide sequence ID" value="NZ_JAJJMN010000001.1"/>
</dbReference>
<sequence length="119" mass="14082">MASKASNTILKLNKLTKDDEITWETSRFDPISLTGSERMIGNSYTTSVNKKQLRLYKFEYRHYHDEDAYDYIPDFRLEFIDDRGKGEWIFPYERAISDLYDTILYKASGADEFFDSFLS</sequence>
<comment type="caution">
    <text evidence="1">The sequence shown here is derived from an EMBL/GenBank/DDBJ whole genome shotgun (WGS) entry which is preliminary data.</text>
</comment>
<evidence type="ECO:0000313" key="1">
    <source>
        <dbReference type="EMBL" id="MCC9016979.1"/>
    </source>
</evidence>
<accession>A0ABS8LWM5</accession>
<evidence type="ECO:0000313" key="2">
    <source>
        <dbReference type="Proteomes" id="UP001430700"/>
    </source>
</evidence>
<dbReference type="Proteomes" id="UP001430700">
    <property type="component" value="Unassembled WGS sequence"/>
</dbReference>
<reference evidence="1" key="1">
    <citation type="submission" date="2021-11" db="EMBL/GenBank/DDBJ databases">
        <title>Description of novel Flavobacterium species.</title>
        <authorList>
            <person name="Saticioglu I.B."/>
            <person name="Ay H."/>
            <person name="Altun S."/>
            <person name="Duman M."/>
        </authorList>
    </citation>
    <scope>NUCLEOTIDE SEQUENCE</scope>
    <source>
        <strain evidence="1">F-126</strain>
    </source>
</reference>
<proteinExistence type="predicted"/>